<dbReference type="Gene3D" id="3.40.50.300">
    <property type="entry name" value="P-loop containing nucleotide triphosphate hydrolases"/>
    <property type="match status" value="1"/>
</dbReference>
<sequence>MMKLRRLCNHGTMSAVINGSHSPAISSRSDTPDQEPCLSCANSGPDAQLMLDGLEGCLECGRQFGVGGTLALAEMGRTPTSETFLDVPPTGYKRGISSPLYSGPSFATTEEGSTRSGCSSKLNAVVSNILEASRSGSKSIAFTSWRLTSNMLSDMLSQAGVSFLQIDGTTNALRRSSVVAKFQEDQSVAVLIMTIDSCAVGLTLTNADQVHIIEPQWNPAIEAQAIGRAYRMGQTRPVTVIRYITEKSVEQNIAALQERKGRLATFTLDDSANGDLSSALEDMKFVLNPGF</sequence>
<dbReference type="PANTHER" id="PTHR45626">
    <property type="entry name" value="TRANSCRIPTION TERMINATION FACTOR 2-RELATED"/>
    <property type="match status" value="1"/>
</dbReference>
<gene>
    <name evidence="5" type="ORF">TWF730_011190</name>
</gene>
<dbReference type="SUPFAM" id="SSF52540">
    <property type="entry name" value="P-loop containing nucleoside triphosphate hydrolases"/>
    <property type="match status" value="1"/>
</dbReference>
<keyword evidence="2" id="KW-0378">Hydrolase</keyword>
<dbReference type="AlphaFoldDB" id="A0AAV9UKT8"/>
<accession>A0AAV9UKT8</accession>
<evidence type="ECO:0000256" key="3">
    <source>
        <dbReference type="ARBA" id="ARBA00022840"/>
    </source>
</evidence>
<dbReference type="PROSITE" id="PS51194">
    <property type="entry name" value="HELICASE_CTER"/>
    <property type="match status" value="1"/>
</dbReference>
<keyword evidence="3" id="KW-0067">ATP-binding</keyword>
<evidence type="ECO:0000256" key="1">
    <source>
        <dbReference type="ARBA" id="ARBA00022741"/>
    </source>
</evidence>
<dbReference type="SMART" id="SM00490">
    <property type="entry name" value="HELICc"/>
    <property type="match status" value="1"/>
</dbReference>
<organism evidence="5 6">
    <name type="scientific">Orbilia blumenaviensis</name>
    <dbReference type="NCBI Taxonomy" id="1796055"/>
    <lineage>
        <taxon>Eukaryota</taxon>
        <taxon>Fungi</taxon>
        <taxon>Dikarya</taxon>
        <taxon>Ascomycota</taxon>
        <taxon>Pezizomycotina</taxon>
        <taxon>Orbiliomycetes</taxon>
        <taxon>Orbiliales</taxon>
        <taxon>Orbiliaceae</taxon>
        <taxon>Orbilia</taxon>
    </lineage>
</organism>
<dbReference type="InterPro" id="IPR001650">
    <property type="entry name" value="Helicase_C-like"/>
</dbReference>
<evidence type="ECO:0000259" key="4">
    <source>
        <dbReference type="PROSITE" id="PS51194"/>
    </source>
</evidence>
<dbReference type="Proteomes" id="UP001373714">
    <property type="component" value="Unassembled WGS sequence"/>
</dbReference>
<comment type="caution">
    <text evidence="5">The sequence shown here is derived from an EMBL/GenBank/DDBJ whole genome shotgun (WGS) entry which is preliminary data.</text>
</comment>
<keyword evidence="1" id="KW-0547">Nucleotide-binding</keyword>
<dbReference type="GO" id="GO:0005524">
    <property type="term" value="F:ATP binding"/>
    <property type="evidence" value="ECO:0007669"/>
    <property type="project" value="UniProtKB-KW"/>
</dbReference>
<evidence type="ECO:0000313" key="6">
    <source>
        <dbReference type="Proteomes" id="UP001373714"/>
    </source>
</evidence>
<feature type="domain" description="Helicase C-terminal" evidence="4">
    <location>
        <begin position="125"/>
        <end position="272"/>
    </location>
</feature>
<dbReference type="PANTHER" id="PTHR45626:SF22">
    <property type="entry name" value="DNA REPAIR PROTEIN RAD5"/>
    <property type="match status" value="1"/>
</dbReference>
<dbReference type="Pfam" id="PF00271">
    <property type="entry name" value="Helicase_C"/>
    <property type="match status" value="1"/>
</dbReference>
<dbReference type="InterPro" id="IPR050628">
    <property type="entry name" value="SNF2_RAD54_helicase_TF"/>
</dbReference>
<keyword evidence="6" id="KW-1185">Reference proteome</keyword>
<dbReference type="GO" id="GO:0005634">
    <property type="term" value="C:nucleus"/>
    <property type="evidence" value="ECO:0007669"/>
    <property type="project" value="TreeGrafter"/>
</dbReference>
<evidence type="ECO:0000313" key="5">
    <source>
        <dbReference type="EMBL" id="KAK6343599.1"/>
    </source>
</evidence>
<dbReference type="CDD" id="cd18793">
    <property type="entry name" value="SF2_C_SNF"/>
    <property type="match status" value="1"/>
</dbReference>
<dbReference type="EMBL" id="JAVHNS010000009">
    <property type="protein sequence ID" value="KAK6343599.1"/>
    <property type="molecule type" value="Genomic_DNA"/>
</dbReference>
<dbReference type="GO" id="GO:0006281">
    <property type="term" value="P:DNA repair"/>
    <property type="evidence" value="ECO:0007669"/>
    <property type="project" value="TreeGrafter"/>
</dbReference>
<name>A0AAV9UKT8_9PEZI</name>
<dbReference type="GO" id="GO:0016787">
    <property type="term" value="F:hydrolase activity"/>
    <property type="evidence" value="ECO:0007669"/>
    <property type="project" value="UniProtKB-KW"/>
</dbReference>
<evidence type="ECO:0000256" key="2">
    <source>
        <dbReference type="ARBA" id="ARBA00022801"/>
    </source>
</evidence>
<dbReference type="GO" id="GO:0008094">
    <property type="term" value="F:ATP-dependent activity, acting on DNA"/>
    <property type="evidence" value="ECO:0007669"/>
    <property type="project" value="TreeGrafter"/>
</dbReference>
<dbReference type="InterPro" id="IPR049730">
    <property type="entry name" value="SNF2/RAD54-like_C"/>
</dbReference>
<protein>
    <recommendedName>
        <fullName evidence="4">Helicase C-terminal domain-containing protein</fullName>
    </recommendedName>
</protein>
<proteinExistence type="predicted"/>
<reference evidence="5 6" key="1">
    <citation type="submission" date="2019-10" db="EMBL/GenBank/DDBJ databases">
        <authorList>
            <person name="Palmer J.M."/>
        </authorList>
    </citation>
    <scope>NUCLEOTIDE SEQUENCE [LARGE SCALE GENOMIC DNA]</scope>
    <source>
        <strain evidence="5 6">TWF730</strain>
    </source>
</reference>
<dbReference type="InterPro" id="IPR027417">
    <property type="entry name" value="P-loop_NTPase"/>
</dbReference>